<protein>
    <submittedName>
        <fullName evidence="1">Uncharacterized protein</fullName>
    </submittedName>
</protein>
<name>A0A4C1U1M2_EUMVA</name>
<dbReference type="Proteomes" id="UP000299102">
    <property type="component" value="Unassembled WGS sequence"/>
</dbReference>
<gene>
    <name evidence="1" type="ORF">EVAR_13859_1</name>
</gene>
<dbReference type="AlphaFoldDB" id="A0A4C1U1M2"/>
<dbReference type="EMBL" id="BGZK01000114">
    <property type="protein sequence ID" value="GBP20087.1"/>
    <property type="molecule type" value="Genomic_DNA"/>
</dbReference>
<organism evidence="1 2">
    <name type="scientific">Eumeta variegata</name>
    <name type="common">Bagworm moth</name>
    <name type="synonym">Eumeta japonica</name>
    <dbReference type="NCBI Taxonomy" id="151549"/>
    <lineage>
        <taxon>Eukaryota</taxon>
        <taxon>Metazoa</taxon>
        <taxon>Ecdysozoa</taxon>
        <taxon>Arthropoda</taxon>
        <taxon>Hexapoda</taxon>
        <taxon>Insecta</taxon>
        <taxon>Pterygota</taxon>
        <taxon>Neoptera</taxon>
        <taxon>Endopterygota</taxon>
        <taxon>Lepidoptera</taxon>
        <taxon>Glossata</taxon>
        <taxon>Ditrysia</taxon>
        <taxon>Tineoidea</taxon>
        <taxon>Psychidae</taxon>
        <taxon>Oiketicinae</taxon>
        <taxon>Eumeta</taxon>
    </lineage>
</organism>
<keyword evidence="2" id="KW-1185">Reference proteome</keyword>
<dbReference type="OrthoDB" id="7791090at2759"/>
<evidence type="ECO:0000313" key="1">
    <source>
        <dbReference type="EMBL" id="GBP20087.1"/>
    </source>
</evidence>
<sequence length="231" mass="25958">MMRLISNARELVKGPDDNDVLCVAARRLPSSRDVFTKTAAIMKMTLLFGFAVVGERSSRAESSSSWLPLDYFSFPITTTFQDRPHSKSYVGSTERPGSEALFTAGRKSVYDVYVALSPKKYEENGHAPLKVSLDPKNDLDPVTLDEVKVLVKNLNIRKRPGLDGTGVQLAMFADDTTLFRGSDSLNHIISHLQRAINELTQWFQLWRIERFQPASRPLVTLHAEVIRADHP</sequence>
<comment type="caution">
    <text evidence="1">The sequence shown here is derived from an EMBL/GenBank/DDBJ whole genome shotgun (WGS) entry which is preliminary data.</text>
</comment>
<evidence type="ECO:0000313" key="2">
    <source>
        <dbReference type="Proteomes" id="UP000299102"/>
    </source>
</evidence>
<proteinExistence type="predicted"/>
<accession>A0A4C1U1M2</accession>
<reference evidence="1 2" key="1">
    <citation type="journal article" date="2019" name="Commun. Biol.">
        <title>The bagworm genome reveals a unique fibroin gene that provides high tensile strength.</title>
        <authorList>
            <person name="Kono N."/>
            <person name="Nakamura H."/>
            <person name="Ohtoshi R."/>
            <person name="Tomita M."/>
            <person name="Numata K."/>
            <person name="Arakawa K."/>
        </authorList>
    </citation>
    <scope>NUCLEOTIDE SEQUENCE [LARGE SCALE GENOMIC DNA]</scope>
</reference>